<dbReference type="STRING" id="1121306.SAMN02745196_01233"/>
<proteinExistence type="inferred from homology"/>
<keyword evidence="10" id="KW-1185">Reference proteome</keyword>
<feature type="transmembrane region" description="Helical" evidence="7">
    <location>
        <begin position="253"/>
        <end position="282"/>
    </location>
</feature>
<dbReference type="Pfam" id="PF02687">
    <property type="entry name" value="FtsX"/>
    <property type="match status" value="2"/>
</dbReference>
<feature type="transmembrane region" description="Helical" evidence="7">
    <location>
        <begin position="20"/>
        <end position="44"/>
    </location>
</feature>
<feature type="transmembrane region" description="Helical" evidence="7">
    <location>
        <begin position="719"/>
        <end position="745"/>
    </location>
</feature>
<evidence type="ECO:0000259" key="8">
    <source>
        <dbReference type="Pfam" id="PF02687"/>
    </source>
</evidence>
<evidence type="ECO:0000256" key="3">
    <source>
        <dbReference type="ARBA" id="ARBA00022692"/>
    </source>
</evidence>
<evidence type="ECO:0000256" key="5">
    <source>
        <dbReference type="ARBA" id="ARBA00023136"/>
    </source>
</evidence>
<dbReference type="InterPro" id="IPR003838">
    <property type="entry name" value="ABC3_permease_C"/>
</dbReference>
<dbReference type="GO" id="GO:0022857">
    <property type="term" value="F:transmembrane transporter activity"/>
    <property type="evidence" value="ECO:0007669"/>
    <property type="project" value="TreeGrafter"/>
</dbReference>
<keyword evidence="3 7" id="KW-0812">Transmembrane</keyword>
<evidence type="ECO:0000256" key="1">
    <source>
        <dbReference type="ARBA" id="ARBA00004651"/>
    </source>
</evidence>
<evidence type="ECO:0000256" key="2">
    <source>
        <dbReference type="ARBA" id="ARBA00022475"/>
    </source>
</evidence>
<keyword evidence="9" id="KW-0449">Lipoprotein</keyword>
<name>A0A1M5VD05_9CLOT</name>
<feature type="domain" description="ABC3 transporter permease C-terminal" evidence="8">
    <location>
        <begin position="258"/>
        <end position="366"/>
    </location>
</feature>
<dbReference type="AlphaFoldDB" id="A0A1M5VD05"/>
<keyword evidence="5 7" id="KW-0472">Membrane</keyword>
<feature type="transmembrane region" description="Helical" evidence="7">
    <location>
        <begin position="666"/>
        <end position="688"/>
    </location>
</feature>
<dbReference type="PANTHER" id="PTHR30572">
    <property type="entry name" value="MEMBRANE COMPONENT OF TRANSPORTER-RELATED"/>
    <property type="match status" value="1"/>
</dbReference>
<feature type="transmembrane region" description="Helical" evidence="7">
    <location>
        <begin position="303"/>
        <end position="325"/>
    </location>
</feature>
<feature type="transmembrane region" description="Helical" evidence="7">
    <location>
        <begin position="417"/>
        <end position="440"/>
    </location>
</feature>
<feature type="transmembrane region" description="Helical" evidence="7">
    <location>
        <begin position="345"/>
        <end position="366"/>
    </location>
</feature>
<evidence type="ECO:0000313" key="10">
    <source>
        <dbReference type="Proteomes" id="UP000184526"/>
    </source>
</evidence>
<comment type="similarity">
    <text evidence="6">Belongs to the ABC-4 integral membrane protein family.</text>
</comment>
<sequence length="797" mass="88801">MSTLSALVKGNLSKNKSKNILVIITIILTTVLLTSVGLICFDWIEGNKQRTIEYSGSFHGIYKRSTVDELRIIENNLDIESFGVIKTIGYAEKEESKLSIAYADENAMNMNNVKFIKGSAPIKENEVAIQEGYLKLLGIKAEVGEKITLEYESRESEETIKEDFIISGIIETSEANLANKKYSAMLSEEFLNKKANSTDMTFTTYIRVKGEDKLSGTELKEKIKTVAGDIGIEEYRVKINEDYINASNPDPSVIGGGIVVALIVVFSSMLVIYSIFYVSIINKVQEYGKLRAIGATKRQIKRIIFREGVILATISIPIGVILGYFLCDLIIIKLIQLDKYNIGGFNLPIIMGIVIISYLTVFISLIKPMKIASKVSPIEAIRYTEDSKGKNNRRGYEELTLKKVTFANLSRNKKRTFITLTSLALSGILFITVSSLLYSIDAKKMANMHSLGDITLSLSNYKFESEMTTDMTIGKLHDNNPLGEELRNRIKDIPGVEEVNKSIGTSAKHINNTSGEEIVVSFGEYEEDYFKEIEEKLVEGEVKKERLLSGEGIIYGYPDFAKENGVKVGEKIKLKIMDGTDYVEKEFTVDAISAVYGDEFLIPKSLREKILKKDLTNAVGVVVEKDKIKSVEETLKAMVESNGFIKVSTLEEQIKLNEKSLEATKVLGYSLVIIIGVIGFMNLVNTMITSILARKKELGVLQAIGLSDKQLIKMLQIEGLFYTVGTLSATLTIGNIIGYMSVIMFKNSGASYATYSYPVIPTIVLIIAITLVQILITYLIANNFKKDSLVDRIRYNE</sequence>
<dbReference type="InterPro" id="IPR050250">
    <property type="entry name" value="Macrolide_Exporter_MacB"/>
</dbReference>
<reference evidence="9 10" key="1">
    <citation type="submission" date="2016-11" db="EMBL/GenBank/DDBJ databases">
        <authorList>
            <person name="Jaros S."/>
            <person name="Januszkiewicz K."/>
            <person name="Wedrychowicz H."/>
        </authorList>
    </citation>
    <scope>NUCLEOTIDE SEQUENCE [LARGE SCALE GENOMIC DNA]</scope>
    <source>
        <strain evidence="9 10">DSM 3089</strain>
    </source>
</reference>
<dbReference type="OrthoDB" id="9793166at2"/>
<accession>A0A1M5VD05</accession>
<evidence type="ECO:0000256" key="6">
    <source>
        <dbReference type="ARBA" id="ARBA00038076"/>
    </source>
</evidence>
<gene>
    <name evidence="9" type="ORF">SAMN02745196_01233</name>
</gene>
<feature type="domain" description="ABC3 transporter permease C-terminal" evidence="8">
    <location>
        <begin position="670"/>
        <end position="781"/>
    </location>
</feature>
<evidence type="ECO:0000256" key="4">
    <source>
        <dbReference type="ARBA" id="ARBA00022989"/>
    </source>
</evidence>
<comment type="subcellular location">
    <subcellularLocation>
        <location evidence="1">Cell membrane</location>
        <topology evidence="1">Multi-pass membrane protein</topology>
    </subcellularLocation>
</comment>
<dbReference type="GO" id="GO:0005886">
    <property type="term" value="C:plasma membrane"/>
    <property type="evidence" value="ECO:0007669"/>
    <property type="project" value="UniProtKB-SubCell"/>
</dbReference>
<dbReference type="EMBL" id="FQXP01000004">
    <property type="protein sequence ID" value="SHH73071.1"/>
    <property type="molecule type" value="Genomic_DNA"/>
</dbReference>
<protein>
    <submittedName>
        <fullName evidence="9">ABC-type transport system, involved in lipoprotein release, permease component</fullName>
    </submittedName>
</protein>
<dbReference type="RefSeq" id="WP_072831103.1">
    <property type="nucleotide sequence ID" value="NZ_FQXP01000004.1"/>
</dbReference>
<feature type="transmembrane region" description="Helical" evidence="7">
    <location>
        <begin position="757"/>
        <end position="781"/>
    </location>
</feature>
<evidence type="ECO:0000313" key="9">
    <source>
        <dbReference type="EMBL" id="SHH73071.1"/>
    </source>
</evidence>
<dbReference type="PANTHER" id="PTHR30572:SF4">
    <property type="entry name" value="ABC TRANSPORTER PERMEASE YTRF"/>
    <property type="match status" value="1"/>
</dbReference>
<keyword evidence="2" id="KW-1003">Cell membrane</keyword>
<keyword evidence="4 7" id="KW-1133">Transmembrane helix</keyword>
<dbReference type="Proteomes" id="UP000184526">
    <property type="component" value="Unassembled WGS sequence"/>
</dbReference>
<organism evidence="9 10">
    <name type="scientific">Clostridium collagenovorans DSM 3089</name>
    <dbReference type="NCBI Taxonomy" id="1121306"/>
    <lineage>
        <taxon>Bacteria</taxon>
        <taxon>Bacillati</taxon>
        <taxon>Bacillota</taxon>
        <taxon>Clostridia</taxon>
        <taxon>Eubacteriales</taxon>
        <taxon>Clostridiaceae</taxon>
        <taxon>Clostridium</taxon>
    </lineage>
</organism>
<evidence type="ECO:0000256" key="7">
    <source>
        <dbReference type="SAM" id="Phobius"/>
    </source>
</evidence>